<dbReference type="InterPro" id="IPR000847">
    <property type="entry name" value="LysR_HTH_N"/>
</dbReference>
<evidence type="ECO:0000313" key="7">
    <source>
        <dbReference type="Proteomes" id="UP001597199"/>
    </source>
</evidence>
<evidence type="ECO:0000313" key="6">
    <source>
        <dbReference type="EMBL" id="MFD1398872.1"/>
    </source>
</evidence>
<evidence type="ECO:0000256" key="4">
    <source>
        <dbReference type="ARBA" id="ARBA00023163"/>
    </source>
</evidence>
<dbReference type="SUPFAM" id="SSF46785">
    <property type="entry name" value="Winged helix' DNA-binding domain"/>
    <property type="match status" value="1"/>
</dbReference>
<comment type="caution">
    <text evidence="6">The sequence shown here is derived from an EMBL/GenBank/DDBJ whole genome shotgun (WGS) entry which is preliminary data.</text>
</comment>
<dbReference type="SUPFAM" id="SSF53850">
    <property type="entry name" value="Periplasmic binding protein-like II"/>
    <property type="match status" value="1"/>
</dbReference>
<dbReference type="PROSITE" id="PS50931">
    <property type="entry name" value="HTH_LYSR"/>
    <property type="match status" value="1"/>
</dbReference>
<gene>
    <name evidence="6" type="ORF">ACFQ41_06080</name>
</gene>
<sequence>MELRVLRYFLMVVNERNISRAAERLHVSQPTISRQLKDLEDELGVTLFERGSRSIELTAAGEYFANQARQIVLLADKAVANVNQTQEVTGQIMIGSAEAPMMVTIGQAVSQLGQTAPKVQVGIYSTDANEVKQRLHAGVFDFGVVMEPTNKDDSDFLKLPGTSAWGVLVREDSPLAQKAAVTAADLADQRIIMSQQHGSISYLTDWLGTSDLQLNVVATYNLLYNASILVETGVGIALCLDGIINTADSTLRFVPLTPRLEAKASLIWPKNTPQSPAASAFLAALRALLPSDY</sequence>
<dbReference type="InterPro" id="IPR036390">
    <property type="entry name" value="WH_DNA-bd_sf"/>
</dbReference>
<dbReference type="InterPro" id="IPR050950">
    <property type="entry name" value="HTH-type_LysR_regulators"/>
</dbReference>
<feature type="domain" description="HTH lysR-type" evidence="5">
    <location>
        <begin position="1"/>
        <end position="58"/>
    </location>
</feature>
<evidence type="ECO:0000256" key="3">
    <source>
        <dbReference type="ARBA" id="ARBA00023125"/>
    </source>
</evidence>
<keyword evidence="2" id="KW-0805">Transcription regulation</keyword>
<dbReference type="Pfam" id="PF03466">
    <property type="entry name" value="LysR_substrate"/>
    <property type="match status" value="1"/>
</dbReference>
<dbReference type="InterPro" id="IPR005119">
    <property type="entry name" value="LysR_subst-bd"/>
</dbReference>
<dbReference type="Gene3D" id="1.10.10.10">
    <property type="entry name" value="Winged helix-like DNA-binding domain superfamily/Winged helix DNA-binding domain"/>
    <property type="match status" value="1"/>
</dbReference>
<dbReference type="PANTHER" id="PTHR30419:SF8">
    <property type="entry name" value="NITROGEN ASSIMILATION TRANSCRIPTIONAL ACTIVATOR-RELATED"/>
    <property type="match status" value="1"/>
</dbReference>
<comment type="similarity">
    <text evidence="1">Belongs to the LysR transcriptional regulatory family.</text>
</comment>
<organism evidence="6 7">
    <name type="scientific">Lacticaseibacillus suilingensis</name>
    <dbReference type="NCBI Taxonomy" id="2799577"/>
    <lineage>
        <taxon>Bacteria</taxon>
        <taxon>Bacillati</taxon>
        <taxon>Bacillota</taxon>
        <taxon>Bacilli</taxon>
        <taxon>Lactobacillales</taxon>
        <taxon>Lactobacillaceae</taxon>
        <taxon>Lacticaseibacillus</taxon>
    </lineage>
</organism>
<dbReference type="RefSeq" id="WP_204118515.1">
    <property type="nucleotide sequence ID" value="NZ_BOLV01000005.1"/>
</dbReference>
<keyword evidence="3" id="KW-0238">DNA-binding</keyword>
<evidence type="ECO:0000256" key="2">
    <source>
        <dbReference type="ARBA" id="ARBA00023015"/>
    </source>
</evidence>
<proteinExistence type="inferred from homology"/>
<dbReference type="Gene3D" id="3.40.190.290">
    <property type="match status" value="1"/>
</dbReference>
<keyword evidence="7" id="KW-1185">Reference proteome</keyword>
<name>A0ABW4BIE1_9LACO</name>
<accession>A0ABW4BIE1</accession>
<evidence type="ECO:0000256" key="1">
    <source>
        <dbReference type="ARBA" id="ARBA00009437"/>
    </source>
</evidence>
<keyword evidence="4" id="KW-0804">Transcription</keyword>
<evidence type="ECO:0000259" key="5">
    <source>
        <dbReference type="PROSITE" id="PS50931"/>
    </source>
</evidence>
<dbReference type="InterPro" id="IPR036388">
    <property type="entry name" value="WH-like_DNA-bd_sf"/>
</dbReference>
<dbReference type="Proteomes" id="UP001597199">
    <property type="component" value="Unassembled WGS sequence"/>
</dbReference>
<protein>
    <submittedName>
        <fullName evidence="6">LysR family transcriptional regulator</fullName>
    </submittedName>
</protein>
<dbReference type="PANTHER" id="PTHR30419">
    <property type="entry name" value="HTH-TYPE TRANSCRIPTIONAL REGULATOR YBHD"/>
    <property type="match status" value="1"/>
</dbReference>
<reference evidence="7" key="1">
    <citation type="journal article" date="2019" name="Int. J. Syst. Evol. Microbiol.">
        <title>The Global Catalogue of Microorganisms (GCM) 10K type strain sequencing project: providing services to taxonomists for standard genome sequencing and annotation.</title>
        <authorList>
            <consortium name="The Broad Institute Genomics Platform"/>
            <consortium name="The Broad Institute Genome Sequencing Center for Infectious Disease"/>
            <person name="Wu L."/>
            <person name="Ma J."/>
        </authorList>
    </citation>
    <scope>NUCLEOTIDE SEQUENCE [LARGE SCALE GENOMIC DNA]</scope>
    <source>
        <strain evidence="7">CCM 9110</strain>
    </source>
</reference>
<dbReference type="Pfam" id="PF00126">
    <property type="entry name" value="HTH_1"/>
    <property type="match status" value="1"/>
</dbReference>
<dbReference type="PRINTS" id="PR00039">
    <property type="entry name" value="HTHLYSR"/>
</dbReference>
<dbReference type="EMBL" id="JBHTOA010000025">
    <property type="protein sequence ID" value="MFD1398872.1"/>
    <property type="molecule type" value="Genomic_DNA"/>
</dbReference>